<dbReference type="RefSeq" id="XP_022311024.1">
    <property type="nucleotide sequence ID" value="XM_022455316.1"/>
</dbReference>
<dbReference type="Proteomes" id="UP000694844">
    <property type="component" value="Chromosome 10"/>
</dbReference>
<evidence type="ECO:0000313" key="2">
    <source>
        <dbReference type="Proteomes" id="UP000694844"/>
    </source>
</evidence>
<evidence type="ECO:0000256" key="1">
    <source>
        <dbReference type="ARBA" id="ARBA00009275"/>
    </source>
</evidence>
<dbReference type="GO" id="GO:0016788">
    <property type="term" value="F:hydrolase activity, acting on ester bonds"/>
    <property type="evidence" value="ECO:0007669"/>
    <property type="project" value="InterPro"/>
</dbReference>
<dbReference type="PANTHER" id="PTHR46363">
    <property type="entry name" value="DEOXYRIBONUCLEASE TATDN2-RELATED"/>
    <property type="match status" value="1"/>
</dbReference>
<protein>
    <submittedName>
        <fullName evidence="3">Uncharacterized protein LOC111116333</fullName>
    </submittedName>
</protein>
<keyword evidence="2" id="KW-1185">Reference proteome</keyword>
<proteinExistence type="inferred from homology"/>
<dbReference type="SUPFAM" id="SSF51556">
    <property type="entry name" value="Metallo-dependent hydrolases"/>
    <property type="match status" value="1"/>
</dbReference>
<comment type="similarity">
    <text evidence="1">Belongs to the metallo-dependent hydrolases superfamily. TatD-type hydrolase family.</text>
</comment>
<reference evidence="3" key="1">
    <citation type="submission" date="2025-08" db="UniProtKB">
        <authorList>
            <consortium name="RefSeq"/>
        </authorList>
    </citation>
    <scope>IDENTIFICATION</scope>
    <source>
        <tissue evidence="3">Whole sample</tissue>
    </source>
</reference>
<accession>A0A8B8C7D3</accession>
<dbReference type="Gene3D" id="3.20.20.140">
    <property type="entry name" value="Metal-dependent hydrolases"/>
    <property type="match status" value="1"/>
</dbReference>
<dbReference type="Pfam" id="PF01026">
    <property type="entry name" value="TatD_DNase"/>
    <property type="match status" value="1"/>
</dbReference>
<organism evidence="2 3">
    <name type="scientific">Crassostrea virginica</name>
    <name type="common">Eastern oyster</name>
    <dbReference type="NCBI Taxonomy" id="6565"/>
    <lineage>
        <taxon>Eukaryota</taxon>
        <taxon>Metazoa</taxon>
        <taxon>Spiralia</taxon>
        <taxon>Lophotrochozoa</taxon>
        <taxon>Mollusca</taxon>
        <taxon>Bivalvia</taxon>
        <taxon>Autobranchia</taxon>
        <taxon>Pteriomorphia</taxon>
        <taxon>Ostreida</taxon>
        <taxon>Ostreoidea</taxon>
        <taxon>Ostreidae</taxon>
        <taxon>Crassostrea</taxon>
    </lineage>
</organism>
<dbReference type="InterPro" id="IPR032466">
    <property type="entry name" value="Metal_Hydrolase"/>
</dbReference>
<dbReference type="PANTHER" id="PTHR46363:SF1">
    <property type="entry name" value="DEOXYRIBONUCLEASE TATDN2-RELATED"/>
    <property type="match status" value="1"/>
</dbReference>
<evidence type="ECO:0000313" key="3">
    <source>
        <dbReference type="RefSeq" id="XP_022311024.1"/>
    </source>
</evidence>
<dbReference type="GeneID" id="111116333"/>
<name>A0A8B8C7D3_CRAVI</name>
<sequence>MPVGIDDFQTRTSRATLHLLLGALKLGIPVFCGSNLPSLTSHKLVKPIRSAKLSDAAVSSRDIRLTTDPSLPVVRWNGVDDSELEPSRTATEWNKGSTRKRLLKNIDDSARTKQQFYYFVPSENPSTIKKVVNESSDSELPSDLEEFIVVDAAKSESDQEEAVVSVNPILPQVFDAHFHLDRSIRAVWGKSGGYSVEDLLRYSLSSKVSYKPAIQVDVVGGILVYSEPKSYPEVNFTIQGPWKVAIGVHPKHYDTLTVEKTMILQQLLDHPKVVALGECGLDRTINPSQWCRQEEAFVRLLKLCRIEQPLVLHLRGTKGDLYSSDVHGRCLMLMEDVCDPLQKIHVHCFMGRSDVVKTWLRKFPNTYFGVTAAVRAFDQKQLEGLQAIPLNKLLLETDAPYFPLGGAMVSTPAYLGEVAAYLSVHLNMRPPELMRTTVRNARKLYG</sequence>
<gene>
    <name evidence="3" type="primary">LOC111116333</name>
</gene>
<dbReference type="KEGG" id="cvn:111116333"/>
<dbReference type="OrthoDB" id="6156574at2759"/>
<dbReference type="AlphaFoldDB" id="A0A8B8C7D3"/>
<dbReference type="InterPro" id="IPR001130">
    <property type="entry name" value="TatD-like"/>
</dbReference>